<feature type="region of interest" description="Disordered" evidence="1">
    <location>
        <begin position="1"/>
        <end position="70"/>
    </location>
</feature>
<gene>
    <name evidence="2" type="ORF">DY000_02030453</name>
</gene>
<feature type="compositionally biased region" description="Polar residues" evidence="1">
    <location>
        <begin position="1"/>
        <end position="14"/>
    </location>
</feature>
<reference evidence="2 3" key="1">
    <citation type="journal article" date="2020" name="BMC Genomics">
        <title>Intraspecific diversification of the crop wild relative Brassica cretica Lam. using demographic model selection.</title>
        <authorList>
            <person name="Kioukis A."/>
            <person name="Michalopoulou V.A."/>
            <person name="Briers L."/>
            <person name="Pirintsos S."/>
            <person name="Studholme D.J."/>
            <person name="Pavlidis P."/>
            <person name="Sarris P.F."/>
        </authorList>
    </citation>
    <scope>NUCLEOTIDE SEQUENCE [LARGE SCALE GENOMIC DNA]</scope>
    <source>
        <strain evidence="3">cv. PFS-1207/04</strain>
    </source>
</reference>
<feature type="compositionally biased region" description="Basic and acidic residues" evidence="1">
    <location>
        <begin position="15"/>
        <end position="27"/>
    </location>
</feature>
<sequence length="70" mass="7678">MSPGFSSTRTPSSAETRRTGPADRTVTDFDGNVTRLEFHPDPILRRNPANRPRRRAVHRAAGVAAAQPQP</sequence>
<dbReference type="EMBL" id="QGKV02000649">
    <property type="protein sequence ID" value="KAF3578927.1"/>
    <property type="molecule type" value="Genomic_DNA"/>
</dbReference>
<name>A0ABQ7DLW1_BRACR</name>
<proteinExistence type="predicted"/>
<accession>A0ABQ7DLW1</accession>
<evidence type="ECO:0000256" key="1">
    <source>
        <dbReference type="SAM" id="MobiDB-lite"/>
    </source>
</evidence>
<organism evidence="2 3">
    <name type="scientific">Brassica cretica</name>
    <name type="common">Mustard</name>
    <dbReference type="NCBI Taxonomy" id="69181"/>
    <lineage>
        <taxon>Eukaryota</taxon>
        <taxon>Viridiplantae</taxon>
        <taxon>Streptophyta</taxon>
        <taxon>Embryophyta</taxon>
        <taxon>Tracheophyta</taxon>
        <taxon>Spermatophyta</taxon>
        <taxon>Magnoliopsida</taxon>
        <taxon>eudicotyledons</taxon>
        <taxon>Gunneridae</taxon>
        <taxon>Pentapetalae</taxon>
        <taxon>rosids</taxon>
        <taxon>malvids</taxon>
        <taxon>Brassicales</taxon>
        <taxon>Brassicaceae</taxon>
        <taxon>Brassiceae</taxon>
        <taxon>Brassica</taxon>
    </lineage>
</organism>
<evidence type="ECO:0000313" key="3">
    <source>
        <dbReference type="Proteomes" id="UP000266723"/>
    </source>
</evidence>
<keyword evidence="3" id="KW-1185">Reference proteome</keyword>
<dbReference type="Proteomes" id="UP000266723">
    <property type="component" value="Unassembled WGS sequence"/>
</dbReference>
<protein>
    <submittedName>
        <fullName evidence="2">Uncharacterized protein</fullName>
    </submittedName>
</protein>
<feature type="compositionally biased region" description="Low complexity" evidence="1">
    <location>
        <begin position="59"/>
        <end position="70"/>
    </location>
</feature>
<evidence type="ECO:0000313" key="2">
    <source>
        <dbReference type="EMBL" id="KAF3578927.1"/>
    </source>
</evidence>
<comment type="caution">
    <text evidence="2">The sequence shown here is derived from an EMBL/GenBank/DDBJ whole genome shotgun (WGS) entry which is preliminary data.</text>
</comment>